<feature type="transmembrane region" description="Helical" evidence="1">
    <location>
        <begin position="38"/>
        <end position="56"/>
    </location>
</feature>
<protein>
    <submittedName>
        <fullName evidence="2">Uncharacterized protein</fullName>
    </submittedName>
</protein>
<keyword evidence="1" id="KW-0472">Membrane</keyword>
<dbReference type="EMBL" id="CP050267">
    <property type="protein sequence ID" value="QIR07489.1"/>
    <property type="molecule type" value="Genomic_DNA"/>
</dbReference>
<accession>A0ABX6K7Q8</accession>
<dbReference type="Proteomes" id="UP000501408">
    <property type="component" value="Chromosome 2"/>
</dbReference>
<organism evidence="2 3">
    <name type="scientific">Salinivibrio costicola</name>
    <name type="common">Vibrio costicola</name>
    <dbReference type="NCBI Taxonomy" id="51367"/>
    <lineage>
        <taxon>Bacteria</taxon>
        <taxon>Pseudomonadati</taxon>
        <taxon>Pseudomonadota</taxon>
        <taxon>Gammaproteobacteria</taxon>
        <taxon>Vibrionales</taxon>
        <taxon>Vibrionaceae</taxon>
        <taxon>Salinivibrio</taxon>
    </lineage>
</organism>
<evidence type="ECO:0000313" key="2">
    <source>
        <dbReference type="EMBL" id="QIR07489.1"/>
    </source>
</evidence>
<reference evidence="2 3" key="1">
    <citation type="submission" date="2020-03" db="EMBL/GenBank/DDBJ databases">
        <title>Genome mining reveals the biosynthetic pathways of PHA and ectoines of the halophilic strain Salinivibrio costicola M318 isolated from fermented shrimp paste.</title>
        <authorList>
            <person name="Doan T.V."/>
            <person name="Tran L.T."/>
            <person name="Trieu T.A."/>
            <person name="Nguyen Q.V."/>
            <person name="Quach T.N."/>
            <person name="Phi T.Q."/>
            <person name="Kumar S."/>
        </authorList>
    </citation>
    <scope>NUCLEOTIDE SEQUENCE [LARGE SCALE GENOMIC DNA]</scope>
    <source>
        <strain evidence="2 3">M318</strain>
    </source>
</reference>
<feature type="transmembrane region" description="Helical" evidence="1">
    <location>
        <begin position="63"/>
        <end position="83"/>
    </location>
</feature>
<feature type="transmembrane region" description="Helical" evidence="1">
    <location>
        <begin position="117"/>
        <end position="145"/>
    </location>
</feature>
<sequence>MISNETIERLEEQLYTDRVEYNWEQVGPDGNYSPTVRWALSLMIGLFLPTFLMIVSDASWWSAAFWFCFTLAVMGVLITRYLFIPDKHRCYYLTSMGIHYTEKDMIPDVAYQVVRGFAWVGIVVCVIAVFVLGPLAFVGAGGFALMSFGMTNFKPTTEKHEVFFSDRPILFNPMSDSMLRIDSSIPTEYSSSRNFYFSSLGEKDTVVSLIKKIRKDIEYVEMAKMNDMFKHPIFIQD</sequence>
<dbReference type="RefSeq" id="WP_167315102.1">
    <property type="nucleotide sequence ID" value="NZ_CP050267.1"/>
</dbReference>
<keyword evidence="1" id="KW-1133">Transmembrane helix</keyword>
<name>A0ABX6K7Q8_SALCS</name>
<evidence type="ECO:0000256" key="1">
    <source>
        <dbReference type="SAM" id="Phobius"/>
    </source>
</evidence>
<keyword evidence="1" id="KW-0812">Transmembrane</keyword>
<keyword evidence="3" id="KW-1185">Reference proteome</keyword>
<evidence type="ECO:0000313" key="3">
    <source>
        <dbReference type="Proteomes" id="UP000501408"/>
    </source>
</evidence>
<gene>
    <name evidence="2" type="ORF">HBA18_13795</name>
</gene>
<proteinExistence type="predicted"/>